<proteinExistence type="predicted"/>
<comment type="caution">
    <text evidence="1">The sequence shown here is derived from an EMBL/GenBank/DDBJ whole genome shotgun (WGS) entry which is preliminary data.</text>
</comment>
<evidence type="ECO:0000313" key="2">
    <source>
        <dbReference type="Proteomes" id="UP000467841"/>
    </source>
</evidence>
<accession>A0A6D2HR87</accession>
<dbReference type="OrthoDB" id="1858978at2759"/>
<reference evidence="1" key="1">
    <citation type="submission" date="2020-01" db="EMBL/GenBank/DDBJ databases">
        <authorList>
            <person name="Mishra B."/>
        </authorList>
    </citation>
    <scope>NUCLEOTIDE SEQUENCE [LARGE SCALE GENOMIC DNA]</scope>
</reference>
<organism evidence="1 2">
    <name type="scientific">Microthlaspi erraticum</name>
    <dbReference type="NCBI Taxonomy" id="1685480"/>
    <lineage>
        <taxon>Eukaryota</taxon>
        <taxon>Viridiplantae</taxon>
        <taxon>Streptophyta</taxon>
        <taxon>Embryophyta</taxon>
        <taxon>Tracheophyta</taxon>
        <taxon>Spermatophyta</taxon>
        <taxon>Magnoliopsida</taxon>
        <taxon>eudicotyledons</taxon>
        <taxon>Gunneridae</taxon>
        <taxon>Pentapetalae</taxon>
        <taxon>rosids</taxon>
        <taxon>malvids</taxon>
        <taxon>Brassicales</taxon>
        <taxon>Brassicaceae</taxon>
        <taxon>Coluteocarpeae</taxon>
        <taxon>Microthlaspi</taxon>
    </lineage>
</organism>
<keyword evidence="2" id="KW-1185">Reference proteome</keyword>
<gene>
    <name evidence="1" type="ORF">MERR_LOCUS5246</name>
</gene>
<name>A0A6D2HR87_9BRAS</name>
<evidence type="ECO:0008006" key="3">
    <source>
        <dbReference type="Google" id="ProtNLM"/>
    </source>
</evidence>
<dbReference type="Proteomes" id="UP000467841">
    <property type="component" value="Unassembled WGS sequence"/>
</dbReference>
<evidence type="ECO:0000313" key="1">
    <source>
        <dbReference type="EMBL" id="CAA7018011.1"/>
    </source>
</evidence>
<protein>
    <recommendedName>
        <fullName evidence="3">Neprosin domain-containing protein</fullName>
    </recommendedName>
</protein>
<dbReference type="EMBL" id="CACVBM020000344">
    <property type="protein sequence ID" value="CAA7018011.1"/>
    <property type="molecule type" value="Genomic_DNA"/>
</dbReference>
<sequence length="170" mass="19619">MYQMRNKRRILYNTKAAYAVYGPEIRRQWSFTEGLASKAFLQRLGPPLLYYLNQKIWRRRLPYLLISSTRSKSASLIEWGGEVMDSQSDGYHMSTQMESASKGLNTFTKKSNWYDAQTGSTDDLGHYFYYGGLEHWSFFNFIISSSVSSPHCNTKSDFVVPLTPNYALST</sequence>
<dbReference type="AlphaFoldDB" id="A0A6D2HR87"/>